<protein>
    <submittedName>
        <fullName evidence="1">Uncharacterized protein</fullName>
    </submittedName>
</protein>
<accession>A0A9Q1EAT1</accession>
<gene>
    <name evidence="1" type="ORF">SKAU_G00387750</name>
</gene>
<dbReference type="AlphaFoldDB" id="A0A9Q1EAT1"/>
<dbReference type="EMBL" id="JAINUF010000020">
    <property type="protein sequence ID" value="KAJ8335433.1"/>
    <property type="molecule type" value="Genomic_DNA"/>
</dbReference>
<reference evidence="1" key="1">
    <citation type="journal article" date="2023" name="Science">
        <title>Genome structures resolve the early diversification of teleost fishes.</title>
        <authorList>
            <person name="Parey E."/>
            <person name="Louis A."/>
            <person name="Montfort J."/>
            <person name="Bouchez O."/>
            <person name="Roques C."/>
            <person name="Iampietro C."/>
            <person name="Lluch J."/>
            <person name="Castinel A."/>
            <person name="Donnadieu C."/>
            <person name="Desvignes T."/>
            <person name="Floi Bucao C."/>
            <person name="Jouanno E."/>
            <person name="Wen M."/>
            <person name="Mejri S."/>
            <person name="Dirks R."/>
            <person name="Jansen H."/>
            <person name="Henkel C."/>
            <person name="Chen W.J."/>
            <person name="Zahm M."/>
            <person name="Cabau C."/>
            <person name="Klopp C."/>
            <person name="Thompson A.W."/>
            <person name="Robinson-Rechavi M."/>
            <person name="Braasch I."/>
            <person name="Lecointre G."/>
            <person name="Bobe J."/>
            <person name="Postlethwait J.H."/>
            <person name="Berthelot C."/>
            <person name="Roest Crollius H."/>
            <person name="Guiguen Y."/>
        </authorList>
    </citation>
    <scope>NUCLEOTIDE SEQUENCE</scope>
    <source>
        <strain evidence="1">WJC10195</strain>
    </source>
</reference>
<evidence type="ECO:0000313" key="2">
    <source>
        <dbReference type="Proteomes" id="UP001152622"/>
    </source>
</evidence>
<dbReference type="Proteomes" id="UP001152622">
    <property type="component" value="Chromosome 20"/>
</dbReference>
<comment type="caution">
    <text evidence="1">The sequence shown here is derived from an EMBL/GenBank/DDBJ whole genome shotgun (WGS) entry which is preliminary data.</text>
</comment>
<name>A0A9Q1EAT1_SYNKA</name>
<evidence type="ECO:0000313" key="1">
    <source>
        <dbReference type="EMBL" id="KAJ8335433.1"/>
    </source>
</evidence>
<proteinExistence type="predicted"/>
<organism evidence="1 2">
    <name type="scientific">Synaphobranchus kaupii</name>
    <name type="common">Kaup's arrowtooth eel</name>
    <dbReference type="NCBI Taxonomy" id="118154"/>
    <lineage>
        <taxon>Eukaryota</taxon>
        <taxon>Metazoa</taxon>
        <taxon>Chordata</taxon>
        <taxon>Craniata</taxon>
        <taxon>Vertebrata</taxon>
        <taxon>Euteleostomi</taxon>
        <taxon>Actinopterygii</taxon>
        <taxon>Neopterygii</taxon>
        <taxon>Teleostei</taxon>
        <taxon>Anguilliformes</taxon>
        <taxon>Synaphobranchidae</taxon>
        <taxon>Synaphobranchus</taxon>
    </lineage>
</organism>
<sequence length="81" mass="8551">MVWAWLIRAWESGPGADPVLRRAERDVSAALPGISSLPAALKAGCHSGSKSPLNGWGLGERGTHFVRGAERWGGVCLEKGV</sequence>
<keyword evidence="2" id="KW-1185">Reference proteome</keyword>